<evidence type="ECO:0000256" key="6">
    <source>
        <dbReference type="ARBA" id="ARBA00022723"/>
    </source>
</evidence>
<dbReference type="Gene3D" id="1.10.287.90">
    <property type="match status" value="1"/>
</dbReference>
<dbReference type="InterPro" id="IPR001505">
    <property type="entry name" value="Copper_CuA"/>
</dbReference>
<keyword evidence="7" id="KW-1278">Translocase</keyword>
<dbReference type="Pfam" id="PF02790">
    <property type="entry name" value="COX2_TM"/>
    <property type="match status" value="1"/>
</dbReference>
<dbReference type="SUPFAM" id="SSF49503">
    <property type="entry name" value="Cupredoxins"/>
    <property type="match status" value="1"/>
</dbReference>
<evidence type="ECO:0000256" key="11">
    <source>
        <dbReference type="ARBA" id="ARBA00023136"/>
    </source>
</evidence>
<evidence type="ECO:0000256" key="4">
    <source>
        <dbReference type="ARBA" id="ARBA00022660"/>
    </source>
</evidence>
<gene>
    <name evidence="17" type="primary">cox2</name>
</gene>
<comment type="cofactor">
    <cofactor evidence="13">
        <name>Cu cation</name>
        <dbReference type="ChEBI" id="CHEBI:23378"/>
    </cofactor>
    <text evidence="13">Binds a copper A center.</text>
</comment>
<feature type="transmembrane region" description="Helical" evidence="14">
    <location>
        <begin position="44"/>
        <end position="66"/>
    </location>
</feature>
<dbReference type="InterPro" id="IPR045187">
    <property type="entry name" value="CcO_II"/>
</dbReference>
<accession>A0A096XTW9</accession>
<keyword evidence="6 13" id="KW-0479">Metal-binding</keyword>
<dbReference type="PROSITE" id="PS50857">
    <property type="entry name" value="COX2_CUA"/>
    <property type="match status" value="1"/>
</dbReference>
<evidence type="ECO:0000256" key="9">
    <source>
        <dbReference type="ARBA" id="ARBA00022989"/>
    </source>
</evidence>
<comment type="similarity">
    <text evidence="2 13">Belongs to the cytochrome c oxidase subunit 2 family.</text>
</comment>
<evidence type="ECO:0000259" key="15">
    <source>
        <dbReference type="PROSITE" id="PS50857"/>
    </source>
</evidence>
<reference evidence="17" key="2">
    <citation type="journal article" date="2014" name="Mitochondrial DNA">
        <title>Mitochondrial genome sequence of the potato powdery scab pathogen Spongospora subterranea.</title>
        <authorList>
            <person name="Gutierrez P."/>
            <person name="Bulman S."/>
            <person name="Alzate J."/>
            <person name="Ortiz M.C."/>
            <person name="Marin M."/>
        </authorList>
    </citation>
    <scope>NUCLEOTIDE SEQUENCE</scope>
</reference>
<keyword evidence="5 13" id="KW-0812">Transmembrane</keyword>
<keyword evidence="9 14" id="KW-1133">Transmembrane helix</keyword>
<evidence type="ECO:0000256" key="3">
    <source>
        <dbReference type="ARBA" id="ARBA00022448"/>
    </source>
</evidence>
<dbReference type="Gene3D" id="2.60.40.420">
    <property type="entry name" value="Cupredoxins - blue copper proteins"/>
    <property type="match status" value="1"/>
</dbReference>
<keyword evidence="3 13" id="KW-0813">Transport</keyword>
<evidence type="ECO:0000256" key="14">
    <source>
        <dbReference type="SAM" id="Phobius"/>
    </source>
</evidence>
<geneLocation type="mitochondrion" evidence="17"/>
<evidence type="ECO:0000256" key="5">
    <source>
        <dbReference type="ARBA" id="ARBA00022692"/>
    </source>
</evidence>
<comment type="catalytic activity">
    <reaction evidence="12">
        <text>4 Fe(II)-[cytochrome c] + O2 + 8 H(+)(in) = 4 Fe(III)-[cytochrome c] + 2 H2O + 4 H(+)(out)</text>
        <dbReference type="Rhea" id="RHEA:11436"/>
        <dbReference type="Rhea" id="RHEA-COMP:10350"/>
        <dbReference type="Rhea" id="RHEA-COMP:14399"/>
        <dbReference type="ChEBI" id="CHEBI:15377"/>
        <dbReference type="ChEBI" id="CHEBI:15378"/>
        <dbReference type="ChEBI" id="CHEBI:15379"/>
        <dbReference type="ChEBI" id="CHEBI:29033"/>
        <dbReference type="ChEBI" id="CHEBI:29034"/>
        <dbReference type="EC" id="7.1.1.9"/>
    </reaction>
    <physiologicalReaction direction="left-to-right" evidence="12">
        <dbReference type="Rhea" id="RHEA:11437"/>
    </physiologicalReaction>
</comment>
<feature type="domain" description="Cytochrome oxidase subunit II transmembrane region profile" evidence="16">
    <location>
        <begin position="1"/>
        <end position="72"/>
    </location>
</feature>
<dbReference type="PROSITE" id="PS50999">
    <property type="entry name" value="COX2_TM"/>
    <property type="match status" value="1"/>
</dbReference>
<evidence type="ECO:0000256" key="2">
    <source>
        <dbReference type="ARBA" id="ARBA00007866"/>
    </source>
</evidence>
<protein>
    <recommendedName>
        <fullName evidence="13">Cytochrome c oxidase subunit 2</fullName>
    </recommendedName>
</protein>
<dbReference type="GeneID" id="31086268"/>
<feature type="domain" description="Cytochrome oxidase subunit II copper A binding" evidence="15">
    <location>
        <begin position="73"/>
        <end position="214"/>
    </location>
</feature>
<dbReference type="Pfam" id="PF00116">
    <property type="entry name" value="COX2"/>
    <property type="match status" value="1"/>
</dbReference>
<dbReference type="InterPro" id="IPR008972">
    <property type="entry name" value="Cupredoxin"/>
</dbReference>
<keyword evidence="11 13" id="KW-0472">Membrane</keyword>
<dbReference type="CDD" id="cd13912">
    <property type="entry name" value="CcO_II_C"/>
    <property type="match status" value="1"/>
</dbReference>
<dbReference type="GO" id="GO:0005507">
    <property type="term" value="F:copper ion binding"/>
    <property type="evidence" value="ECO:0007669"/>
    <property type="project" value="InterPro"/>
</dbReference>
<proteinExistence type="inferred from homology"/>
<dbReference type="PROSITE" id="PS00078">
    <property type="entry name" value="COX2"/>
    <property type="match status" value="1"/>
</dbReference>
<dbReference type="EMBL" id="KF738139">
    <property type="protein sequence ID" value="AIK19929.1"/>
    <property type="molecule type" value="Genomic_DNA"/>
</dbReference>
<keyword evidence="8 13" id="KW-0249">Electron transport</keyword>
<evidence type="ECO:0000256" key="10">
    <source>
        <dbReference type="ARBA" id="ARBA00023008"/>
    </source>
</evidence>
<dbReference type="SUPFAM" id="SSF81464">
    <property type="entry name" value="Cytochrome c oxidase subunit II-like, transmembrane region"/>
    <property type="match status" value="1"/>
</dbReference>
<dbReference type="PANTHER" id="PTHR22888:SF9">
    <property type="entry name" value="CYTOCHROME C OXIDASE SUBUNIT 2"/>
    <property type="match status" value="1"/>
</dbReference>
<sequence length="222" mass="25795">MIYFFFNRYFRFFLWLLFKVIVNFNSFSNKIITKTINYGTLIEIVWTIVPALILVLVAVPSFTLLYSMDEIIDPMLSLKVIGHQWFWSYEYSDYATLNLTEDTSFVFDSYMILDEDLALGQFRLLEVDNRVVLPTHTHIRAIITSTDVLHSWAVPSLGIKIDACPGRLNQISMFINRPGVYYGQCSEICGINHGFMPIAIEAVTFKEYASWIFIKYSEENIT</sequence>
<comment type="subcellular location">
    <subcellularLocation>
        <location evidence="1">Membrane</location>
        <topology evidence="1">Multi-pass membrane protein</topology>
    </subcellularLocation>
    <subcellularLocation>
        <location evidence="13">Mitochondrion inner membrane</location>
        <topology evidence="13">Multi-pass membrane protein</topology>
    </subcellularLocation>
</comment>
<dbReference type="InterPro" id="IPR036257">
    <property type="entry name" value="Cyt_c_oxidase_su2_TM_sf"/>
</dbReference>
<dbReference type="InterPro" id="IPR014222">
    <property type="entry name" value="Cyt_c_oxidase_su2"/>
</dbReference>
<dbReference type="GO" id="GO:0005743">
    <property type="term" value="C:mitochondrial inner membrane"/>
    <property type="evidence" value="ECO:0007669"/>
    <property type="project" value="UniProtKB-SubCell"/>
</dbReference>
<feature type="transmembrane region" description="Helical" evidence="14">
    <location>
        <begin position="12"/>
        <end position="32"/>
    </location>
</feature>
<dbReference type="GO" id="GO:0004129">
    <property type="term" value="F:cytochrome-c oxidase activity"/>
    <property type="evidence" value="ECO:0007669"/>
    <property type="project" value="UniProtKB-EC"/>
</dbReference>
<dbReference type="InterPro" id="IPR002429">
    <property type="entry name" value="CcO_II-like_C"/>
</dbReference>
<evidence type="ECO:0000256" key="8">
    <source>
        <dbReference type="ARBA" id="ARBA00022982"/>
    </source>
</evidence>
<keyword evidence="13" id="KW-0999">Mitochondrion inner membrane</keyword>
<evidence type="ECO:0000256" key="12">
    <source>
        <dbReference type="ARBA" id="ARBA00049512"/>
    </source>
</evidence>
<dbReference type="PRINTS" id="PR01166">
    <property type="entry name" value="CYCOXIDASEII"/>
</dbReference>
<evidence type="ECO:0000313" key="17">
    <source>
        <dbReference type="EMBL" id="AIK19929.1"/>
    </source>
</evidence>
<keyword evidence="13 17" id="KW-0496">Mitochondrion</keyword>
<dbReference type="GO" id="GO:0042773">
    <property type="term" value="P:ATP synthesis coupled electron transport"/>
    <property type="evidence" value="ECO:0007669"/>
    <property type="project" value="TreeGrafter"/>
</dbReference>
<dbReference type="InterPro" id="IPR011759">
    <property type="entry name" value="Cyt_c_oxidase_su2_TM_dom"/>
</dbReference>
<dbReference type="InterPro" id="IPR034210">
    <property type="entry name" value="CcO_II_C"/>
</dbReference>
<keyword evidence="10 13" id="KW-0186">Copper</keyword>
<reference evidence="17" key="1">
    <citation type="submission" date="2013-10" db="EMBL/GenBank/DDBJ databases">
        <authorList>
            <person name="Gutierrez P.A."/>
            <person name="Alzate J.F."/>
            <person name="Mauricio M."/>
        </authorList>
    </citation>
    <scope>NUCLEOTIDE SEQUENCE</scope>
</reference>
<dbReference type="GO" id="GO:0016491">
    <property type="term" value="F:oxidoreductase activity"/>
    <property type="evidence" value="ECO:0007669"/>
    <property type="project" value="InterPro"/>
</dbReference>
<evidence type="ECO:0000256" key="1">
    <source>
        <dbReference type="ARBA" id="ARBA00004141"/>
    </source>
</evidence>
<name>A0A096XTW9_9EUKA</name>
<dbReference type="PANTHER" id="PTHR22888">
    <property type="entry name" value="CYTOCHROME C OXIDASE, SUBUNIT II"/>
    <property type="match status" value="1"/>
</dbReference>
<evidence type="ECO:0000256" key="13">
    <source>
        <dbReference type="RuleBase" id="RU000457"/>
    </source>
</evidence>
<keyword evidence="4 13" id="KW-0679">Respiratory chain</keyword>
<dbReference type="RefSeq" id="YP_009350061.1">
    <property type="nucleotide sequence ID" value="NC_034004.1"/>
</dbReference>
<dbReference type="FunFam" id="2.60.40.420:FF:000001">
    <property type="entry name" value="Cytochrome c oxidase subunit 2"/>
    <property type="match status" value="1"/>
</dbReference>
<evidence type="ECO:0000259" key="16">
    <source>
        <dbReference type="PROSITE" id="PS50999"/>
    </source>
</evidence>
<comment type="function">
    <text evidence="13">Component of the cytochrome c oxidase, the last enzyme in the mitochondrial electron transport chain which drives oxidative phosphorylation. The respiratory chain contains 3 multisubunit complexes succinate dehydrogenase (complex II, CII), ubiquinol-cytochrome c oxidoreductase (cytochrome b-c1 complex, complex III, CIII) and cytochrome c oxidase (complex IV, CIV), that cooperate to transfer electrons derived from NADH and succinate to molecular oxygen, creating an electrochemical gradient over the inner membrane that drives transmembrane transport and the ATP synthase. Cytochrome c oxidase is the component of the respiratory chain that catalyzes the reduction of oxygen to water. Electrons originating from reduced cytochrome c in the intermembrane space (IMS) are transferred via the dinuclear copper A center (CU(A)) of subunit 2 and heme A of subunit 1 to the active site in subunit 1, a binuclear center (BNC) formed by heme A3 and copper B (CU(B)). The BNC reduces molecular oxygen to 2 water molecules using 4 electrons from cytochrome c in the IMS and 4 protons from the mitochondrial matrix.</text>
</comment>
<dbReference type="NCBIfam" id="TIGR02866">
    <property type="entry name" value="CoxB"/>
    <property type="match status" value="1"/>
</dbReference>
<organism evidence="17">
    <name type="scientific">Spongospora subterranea</name>
    <dbReference type="NCBI Taxonomy" id="70186"/>
    <lineage>
        <taxon>Eukaryota</taxon>
        <taxon>Sar</taxon>
        <taxon>Rhizaria</taxon>
        <taxon>Endomyxa</taxon>
        <taxon>Phytomyxea</taxon>
        <taxon>Plasmodiophorida</taxon>
        <taxon>Plasmodiophoridae</taxon>
        <taxon>Spongospora</taxon>
    </lineage>
</organism>
<evidence type="ECO:0000256" key="7">
    <source>
        <dbReference type="ARBA" id="ARBA00022967"/>
    </source>
</evidence>
<dbReference type="AlphaFoldDB" id="A0A096XTW9"/>